<keyword evidence="1" id="KW-0596">Phosphopantetheine</keyword>
<dbReference type="SUPFAM" id="SSF56801">
    <property type="entry name" value="Acetyl-CoA synthetase-like"/>
    <property type="match status" value="1"/>
</dbReference>
<name>U5YMT6_9ACTN</name>
<dbReference type="Gene3D" id="3.30.300.30">
    <property type="match status" value="1"/>
</dbReference>
<evidence type="ECO:0000256" key="1">
    <source>
        <dbReference type="ARBA" id="ARBA00022450"/>
    </source>
</evidence>
<dbReference type="Gene3D" id="1.10.1200.10">
    <property type="entry name" value="ACP-like"/>
    <property type="match status" value="1"/>
</dbReference>
<dbReference type="InterPro" id="IPR009081">
    <property type="entry name" value="PP-bd_ACP"/>
</dbReference>
<keyword evidence="2" id="KW-0597">Phosphoprotein</keyword>
<dbReference type="EMBL" id="KF386868">
    <property type="protein sequence ID" value="AGZ93975.1"/>
    <property type="molecule type" value="Genomic_DNA"/>
</dbReference>
<feature type="domain" description="Carrier" evidence="4">
    <location>
        <begin position="280"/>
        <end position="355"/>
    </location>
</feature>
<dbReference type="InterPro" id="IPR036736">
    <property type="entry name" value="ACP-like_sf"/>
</dbReference>
<dbReference type="SUPFAM" id="SSF47336">
    <property type="entry name" value="ACP-like"/>
    <property type="match status" value="1"/>
</dbReference>
<organism evidence="5">
    <name type="scientific">Streptomyces sp. MMG1662</name>
    <dbReference type="NCBI Taxonomy" id="1415548"/>
    <lineage>
        <taxon>Bacteria</taxon>
        <taxon>Bacillati</taxon>
        <taxon>Actinomycetota</taxon>
        <taxon>Actinomycetes</taxon>
        <taxon>Kitasatosporales</taxon>
        <taxon>Streptomycetaceae</taxon>
        <taxon>Streptomyces</taxon>
    </lineage>
</organism>
<dbReference type="Pfam" id="PF00550">
    <property type="entry name" value="PP-binding"/>
    <property type="match status" value="1"/>
</dbReference>
<feature type="compositionally biased region" description="Basic and acidic residues" evidence="3">
    <location>
        <begin position="113"/>
        <end position="123"/>
    </location>
</feature>
<dbReference type="InterPro" id="IPR045851">
    <property type="entry name" value="AMP-bd_C_sf"/>
</dbReference>
<dbReference type="SMART" id="SM00823">
    <property type="entry name" value="PKS_PP"/>
    <property type="match status" value="1"/>
</dbReference>
<evidence type="ECO:0000259" key="4">
    <source>
        <dbReference type="PROSITE" id="PS50075"/>
    </source>
</evidence>
<protein>
    <submittedName>
        <fullName evidence="5">Non-ribosomal peptide synthetase</fullName>
    </submittedName>
</protein>
<sequence length="392" mass="42358">MRWLDAVRATVLHVTPSQIQLAAAAEPVRVLDALKAVVLHGETLRYGTVEAARRLAPNARLYNLYGTTETPQAASLRLIGARRPGGAPGDPRAAGADRTGPRRRGGRTSGCPRCRDPRRDGGARVRARSRLTRRSRFSRDGEADGADAGLSHGYRTGDLARQRPSGLIEPAGRADRQSAVRGHRVQLDGVESVLGAVPGVESCHVAVDERTVRLLAWWTGSARVTDAEIRAVLRSRLPEPSVPLVFHVDALPLTPRGKIDTRELIRRTVPEAPTDVAKPLGGTALVELLLSTTAALHPGLELGPDDNLFAAGLSSLSLLRLFETVRSEAGDVLTIADFFRYPTARDLAGRAAGTSVPRRLAARQDTEELSLRRALRRRASQARPVPTAREVR</sequence>
<proteinExistence type="predicted"/>
<dbReference type="InterPro" id="IPR020806">
    <property type="entry name" value="PKS_PP-bd"/>
</dbReference>
<feature type="compositionally biased region" description="Low complexity" evidence="3">
    <location>
        <begin position="81"/>
        <end position="98"/>
    </location>
</feature>
<evidence type="ECO:0000313" key="5">
    <source>
        <dbReference type="EMBL" id="AGZ93975.1"/>
    </source>
</evidence>
<evidence type="ECO:0000256" key="3">
    <source>
        <dbReference type="SAM" id="MobiDB-lite"/>
    </source>
</evidence>
<dbReference type="InterPro" id="IPR042099">
    <property type="entry name" value="ANL_N_sf"/>
</dbReference>
<evidence type="ECO:0000256" key="2">
    <source>
        <dbReference type="ARBA" id="ARBA00022553"/>
    </source>
</evidence>
<dbReference type="PANTHER" id="PTHR44845:SF6">
    <property type="entry name" value="BETA-ALANINE-ACTIVATING ENZYME"/>
    <property type="match status" value="1"/>
</dbReference>
<dbReference type="GO" id="GO:0031177">
    <property type="term" value="F:phosphopantetheine binding"/>
    <property type="evidence" value="ECO:0007669"/>
    <property type="project" value="InterPro"/>
</dbReference>
<dbReference type="GO" id="GO:0017000">
    <property type="term" value="P:antibiotic biosynthetic process"/>
    <property type="evidence" value="ECO:0007669"/>
    <property type="project" value="UniProtKB-ARBA"/>
</dbReference>
<feature type="compositionally biased region" description="Basic residues" evidence="3">
    <location>
        <begin position="125"/>
        <end position="136"/>
    </location>
</feature>
<dbReference type="Gene3D" id="3.40.50.12780">
    <property type="entry name" value="N-terminal domain of ligase-like"/>
    <property type="match status" value="1"/>
</dbReference>
<dbReference type="AlphaFoldDB" id="U5YMT6"/>
<dbReference type="PANTHER" id="PTHR44845">
    <property type="entry name" value="CARRIER DOMAIN-CONTAINING PROTEIN"/>
    <property type="match status" value="1"/>
</dbReference>
<reference evidence="5" key="1">
    <citation type="journal article" date="2013" name="Proc. Natl. Acad. Sci. U.S.A.">
        <title>Diversity and abundance of phosphonate biosynthetic genes in nature.</title>
        <authorList>
            <person name="Yu X."/>
            <person name="Doroghazi J.R."/>
            <person name="Janga S.C."/>
            <person name="Zhang J.K."/>
            <person name="Circello B."/>
            <person name="Griffin B.M."/>
            <person name="Labeda D.P."/>
            <person name="Metcalf W.W."/>
        </authorList>
    </citation>
    <scope>NUCLEOTIDE SEQUENCE</scope>
    <source>
        <strain evidence="5">MMG1662</strain>
    </source>
</reference>
<feature type="region of interest" description="Disordered" evidence="3">
    <location>
        <begin position="81"/>
        <end position="160"/>
    </location>
</feature>
<dbReference type="PROSITE" id="PS50075">
    <property type="entry name" value="CARRIER"/>
    <property type="match status" value="1"/>
</dbReference>
<accession>U5YMT6</accession>